<feature type="transmembrane region" description="Helical" evidence="6">
    <location>
        <begin position="145"/>
        <end position="169"/>
    </location>
</feature>
<evidence type="ECO:0000256" key="4">
    <source>
        <dbReference type="ARBA" id="ARBA00022989"/>
    </source>
</evidence>
<dbReference type="SUPFAM" id="SSF103473">
    <property type="entry name" value="MFS general substrate transporter"/>
    <property type="match status" value="1"/>
</dbReference>
<comment type="caution">
    <text evidence="7">The sequence shown here is derived from an EMBL/GenBank/DDBJ whole genome shotgun (WGS) entry which is preliminary data.</text>
</comment>
<keyword evidence="5 6" id="KW-0472">Membrane</keyword>
<dbReference type="CDD" id="cd06173">
    <property type="entry name" value="MFS_MefA_like"/>
    <property type="match status" value="1"/>
</dbReference>
<organism evidence="7 8">
    <name type="scientific">Rhizocola hellebori</name>
    <dbReference type="NCBI Taxonomy" id="1392758"/>
    <lineage>
        <taxon>Bacteria</taxon>
        <taxon>Bacillati</taxon>
        <taxon>Actinomycetota</taxon>
        <taxon>Actinomycetes</taxon>
        <taxon>Micromonosporales</taxon>
        <taxon>Micromonosporaceae</taxon>
        <taxon>Rhizocola</taxon>
    </lineage>
</organism>
<dbReference type="GO" id="GO:0005886">
    <property type="term" value="C:plasma membrane"/>
    <property type="evidence" value="ECO:0007669"/>
    <property type="project" value="UniProtKB-SubCell"/>
</dbReference>
<keyword evidence="4 6" id="KW-1133">Transmembrane helix</keyword>
<dbReference type="InterPro" id="IPR036259">
    <property type="entry name" value="MFS_trans_sf"/>
</dbReference>
<name>A0A8J3Q494_9ACTN</name>
<dbReference type="AlphaFoldDB" id="A0A8J3Q494"/>
<keyword evidence="8" id="KW-1185">Reference proteome</keyword>
<evidence type="ECO:0000256" key="2">
    <source>
        <dbReference type="ARBA" id="ARBA00022475"/>
    </source>
</evidence>
<evidence type="ECO:0000256" key="6">
    <source>
        <dbReference type="SAM" id="Phobius"/>
    </source>
</evidence>
<proteinExistence type="predicted"/>
<feature type="transmembrane region" description="Helical" evidence="6">
    <location>
        <begin position="39"/>
        <end position="59"/>
    </location>
</feature>
<dbReference type="EMBL" id="BONY01000006">
    <property type="protein sequence ID" value="GIH03212.1"/>
    <property type="molecule type" value="Genomic_DNA"/>
</dbReference>
<dbReference type="PANTHER" id="PTHR23513">
    <property type="entry name" value="INTEGRAL MEMBRANE EFFLUX PROTEIN-RELATED"/>
    <property type="match status" value="1"/>
</dbReference>
<evidence type="ECO:0000256" key="3">
    <source>
        <dbReference type="ARBA" id="ARBA00022692"/>
    </source>
</evidence>
<feature type="transmembrane region" description="Helical" evidence="6">
    <location>
        <begin position="246"/>
        <end position="265"/>
    </location>
</feature>
<evidence type="ECO:0000313" key="7">
    <source>
        <dbReference type="EMBL" id="GIH03212.1"/>
    </source>
</evidence>
<evidence type="ECO:0000313" key="8">
    <source>
        <dbReference type="Proteomes" id="UP000612899"/>
    </source>
</evidence>
<dbReference type="Proteomes" id="UP000612899">
    <property type="component" value="Unassembled WGS sequence"/>
</dbReference>
<feature type="transmembrane region" description="Helical" evidence="6">
    <location>
        <begin position="335"/>
        <end position="361"/>
    </location>
</feature>
<feature type="transmembrane region" description="Helical" evidence="6">
    <location>
        <begin position="214"/>
        <end position="234"/>
    </location>
</feature>
<dbReference type="PANTHER" id="PTHR23513:SF6">
    <property type="entry name" value="MAJOR FACILITATOR SUPERFAMILY ASSOCIATED DOMAIN-CONTAINING PROTEIN"/>
    <property type="match status" value="1"/>
</dbReference>
<feature type="transmembrane region" description="Helical" evidence="6">
    <location>
        <begin position="71"/>
        <end position="89"/>
    </location>
</feature>
<reference evidence="7" key="1">
    <citation type="submission" date="2021-01" db="EMBL/GenBank/DDBJ databases">
        <title>Whole genome shotgun sequence of Rhizocola hellebori NBRC 109834.</title>
        <authorList>
            <person name="Komaki H."/>
            <person name="Tamura T."/>
        </authorList>
    </citation>
    <scope>NUCLEOTIDE SEQUENCE</scope>
    <source>
        <strain evidence="7">NBRC 109834</strain>
    </source>
</reference>
<keyword evidence="2" id="KW-1003">Cell membrane</keyword>
<sequence>MLRERNSALFLGISLVAGFGGNAMSLVASIWVLSLTGSSSLAALIGFCLYLPSVFGPLVGTAVDRLPRQRLLVWTTLATAALMLTLLTLRSEGQLWILFTVMFGYGVCHVVLDAAEAALLPAALADAALGQLNGLRMSAREGMKLLAPAAGAGLFTWMGGNAVAVVVAATLAMTAWLYSLIRPAHAVPAAAGGRVLHDMRDGVRYLWSHRWLRVVVATAAVAVPMSGFALAASYSVIIDDLHQPPAFAGFLASAQGAGSIAGGLLAGRLIAWRGEAFLGGAGAVIFAASPLLRLIPVVPFAIVCSVLAGVGLLWTVVAAMTAVQRHTPQALLGRVAATAGSLTFAPTALAIPAGAAAVPVLGHHPPLVLTGIACLAVGVVALNLVRTEVPAVQSAA</sequence>
<evidence type="ECO:0000256" key="5">
    <source>
        <dbReference type="ARBA" id="ARBA00023136"/>
    </source>
</evidence>
<keyword evidence="3 6" id="KW-0812">Transmembrane</keyword>
<feature type="transmembrane region" description="Helical" evidence="6">
    <location>
        <begin position="95"/>
        <end position="124"/>
    </location>
</feature>
<accession>A0A8J3Q494</accession>
<protein>
    <submittedName>
        <fullName evidence="7">MFS transporter</fullName>
    </submittedName>
</protein>
<dbReference type="Gene3D" id="1.20.1250.20">
    <property type="entry name" value="MFS general substrate transporter like domains"/>
    <property type="match status" value="1"/>
</dbReference>
<evidence type="ECO:0000256" key="1">
    <source>
        <dbReference type="ARBA" id="ARBA00004651"/>
    </source>
</evidence>
<gene>
    <name evidence="7" type="ORF">Rhe02_12790</name>
</gene>
<feature type="transmembrane region" description="Helical" evidence="6">
    <location>
        <begin position="7"/>
        <end position="33"/>
    </location>
</feature>
<feature type="transmembrane region" description="Helical" evidence="6">
    <location>
        <begin position="300"/>
        <end position="323"/>
    </location>
</feature>
<dbReference type="RefSeq" id="WP_203907129.1">
    <property type="nucleotide sequence ID" value="NZ_BONY01000006.1"/>
</dbReference>
<feature type="transmembrane region" description="Helical" evidence="6">
    <location>
        <begin position="367"/>
        <end position="385"/>
    </location>
</feature>
<comment type="subcellular location">
    <subcellularLocation>
        <location evidence="1">Cell membrane</location>
        <topology evidence="1">Multi-pass membrane protein</topology>
    </subcellularLocation>
</comment>